<dbReference type="EMBL" id="BK032573">
    <property type="protein sequence ID" value="DAF48777.1"/>
    <property type="molecule type" value="Genomic_DNA"/>
</dbReference>
<organism evidence="1">
    <name type="scientific">Siphoviridae sp. ctt1f11</name>
    <dbReference type="NCBI Taxonomy" id="2827959"/>
    <lineage>
        <taxon>Viruses</taxon>
        <taxon>Duplodnaviria</taxon>
        <taxon>Heunggongvirae</taxon>
        <taxon>Uroviricota</taxon>
        <taxon>Caudoviricetes</taxon>
    </lineage>
</organism>
<sequence>MTDKRIIAIEVTCCADCPFYSKSMPISPLISRKGVCKKTGNSNIESASSHFIWGCPYKPTEELTNDN</sequence>
<evidence type="ECO:0000313" key="1">
    <source>
        <dbReference type="EMBL" id="DAF48777.1"/>
    </source>
</evidence>
<name>A0A8S5SCV1_9CAUD</name>
<accession>A0A8S5SCV1</accession>
<proteinExistence type="predicted"/>
<reference evidence="1" key="1">
    <citation type="journal article" date="2021" name="Proc. Natl. Acad. Sci. U.S.A.">
        <title>A Catalog of Tens of Thousands of Viruses from Human Metagenomes Reveals Hidden Associations with Chronic Diseases.</title>
        <authorList>
            <person name="Tisza M.J."/>
            <person name="Buck C.B."/>
        </authorList>
    </citation>
    <scope>NUCLEOTIDE SEQUENCE</scope>
    <source>
        <strain evidence="1">Ctt1f11</strain>
    </source>
</reference>
<protein>
    <submittedName>
        <fullName evidence="1">Uncharacterized protein</fullName>
    </submittedName>
</protein>